<protein>
    <submittedName>
        <fullName evidence="4">Putative secreted protein (Por secretion system target)</fullName>
    </submittedName>
</protein>
<feature type="signal peptide" evidence="2">
    <location>
        <begin position="1"/>
        <end position="26"/>
    </location>
</feature>
<comment type="caution">
    <text evidence="4">The sequence shown here is derived from an EMBL/GenBank/DDBJ whole genome shotgun (WGS) entry which is preliminary data.</text>
</comment>
<dbReference type="Pfam" id="PF18962">
    <property type="entry name" value="Por_Secre_tail"/>
    <property type="match status" value="1"/>
</dbReference>
<dbReference type="EMBL" id="RBLC01000003">
    <property type="protein sequence ID" value="RKS21753.1"/>
    <property type="molecule type" value="Genomic_DNA"/>
</dbReference>
<evidence type="ECO:0000256" key="2">
    <source>
        <dbReference type="SAM" id="SignalP"/>
    </source>
</evidence>
<dbReference type="InterPro" id="IPR026444">
    <property type="entry name" value="Secre_tail"/>
</dbReference>
<name>A0A495MAJ4_9FLAO</name>
<dbReference type="SUPFAM" id="SSF63829">
    <property type="entry name" value="Calcium-dependent phosphotriesterase"/>
    <property type="match status" value="1"/>
</dbReference>
<feature type="domain" description="Secretion system C-terminal sorting" evidence="3">
    <location>
        <begin position="273"/>
        <end position="340"/>
    </location>
</feature>
<dbReference type="OrthoDB" id="3179827at2"/>
<organism evidence="4 5">
    <name type="scientific">Flavobacterium endophyticum</name>
    <dbReference type="NCBI Taxonomy" id="1540163"/>
    <lineage>
        <taxon>Bacteria</taxon>
        <taxon>Pseudomonadati</taxon>
        <taxon>Bacteroidota</taxon>
        <taxon>Flavobacteriia</taxon>
        <taxon>Flavobacteriales</taxon>
        <taxon>Flavobacteriaceae</taxon>
        <taxon>Flavobacterium</taxon>
    </lineage>
</organism>
<accession>A0A495MAJ4</accession>
<gene>
    <name evidence="4" type="ORF">CLV94_2388</name>
</gene>
<dbReference type="AlphaFoldDB" id="A0A495MAJ4"/>
<evidence type="ECO:0000256" key="1">
    <source>
        <dbReference type="ARBA" id="ARBA00022729"/>
    </source>
</evidence>
<keyword evidence="1 2" id="KW-0732">Signal</keyword>
<sequence length="342" mass="38548">MYRMPLKNYLYVLMLLQLFVSSRVQAQTIYGVSNEKKIYRINEDYTSTYLSTAGPTPFLIGDIAISPAGVMYGVAQNSIYQINPQTGQTTFIVELPPCCYVSLVCSNDFELYMINSSQKSLYKYNLLTNTITNVAYLGFYTSGDLTFYKGNLIFQTWSDDGSVYIVKAYNLASGNLVDILCHPGYLQLWGLTTKYNSCDSGTILAINPNNELLDMNFEDQTFTELPFVFPSTEVLYGLASTNEYLGSLCTSQELENLACMLSIDDFKKNRVTLYPVPTDDQLYLGNIDAVSNIWIYDMTGKMVKKQSGQSIKEIAVSDLVKGIYLLKIENDEGTFIKKFVKK</sequence>
<evidence type="ECO:0000313" key="5">
    <source>
        <dbReference type="Proteomes" id="UP000277579"/>
    </source>
</evidence>
<evidence type="ECO:0000313" key="4">
    <source>
        <dbReference type="EMBL" id="RKS21753.1"/>
    </source>
</evidence>
<reference evidence="4 5" key="1">
    <citation type="submission" date="2018-10" db="EMBL/GenBank/DDBJ databases">
        <title>Genomic Encyclopedia of Archaeal and Bacterial Type Strains, Phase II (KMG-II): from individual species to whole genera.</title>
        <authorList>
            <person name="Goeker M."/>
        </authorList>
    </citation>
    <scope>NUCLEOTIDE SEQUENCE [LARGE SCALE GENOMIC DNA]</scope>
    <source>
        <strain evidence="4 5">DSM 29537</strain>
    </source>
</reference>
<feature type="chain" id="PRO_5019800640" evidence="2">
    <location>
        <begin position="27"/>
        <end position="342"/>
    </location>
</feature>
<evidence type="ECO:0000259" key="3">
    <source>
        <dbReference type="Pfam" id="PF18962"/>
    </source>
</evidence>
<dbReference type="Proteomes" id="UP000277579">
    <property type="component" value="Unassembled WGS sequence"/>
</dbReference>
<dbReference type="NCBIfam" id="TIGR04183">
    <property type="entry name" value="Por_Secre_tail"/>
    <property type="match status" value="1"/>
</dbReference>
<proteinExistence type="predicted"/>
<keyword evidence="5" id="KW-1185">Reference proteome</keyword>